<dbReference type="EMBL" id="CAJFCJ010000001">
    <property type="protein sequence ID" value="CAD5111045.1"/>
    <property type="molecule type" value="Genomic_DNA"/>
</dbReference>
<reference evidence="2 3" key="1">
    <citation type="submission" date="2020-08" db="EMBL/GenBank/DDBJ databases">
        <authorList>
            <person name="Hejnol A."/>
        </authorList>
    </citation>
    <scope>NUCLEOTIDE SEQUENCE [LARGE SCALE GENOMIC DNA]</scope>
</reference>
<feature type="region of interest" description="Disordered" evidence="1">
    <location>
        <begin position="65"/>
        <end position="108"/>
    </location>
</feature>
<dbReference type="Proteomes" id="UP000549394">
    <property type="component" value="Unassembled WGS sequence"/>
</dbReference>
<evidence type="ECO:0000313" key="2">
    <source>
        <dbReference type="EMBL" id="CAD5111045.1"/>
    </source>
</evidence>
<dbReference type="AlphaFoldDB" id="A0A7I8V4K4"/>
<gene>
    <name evidence="2" type="ORF">DGYR_LOCUS391</name>
</gene>
<evidence type="ECO:0000256" key="1">
    <source>
        <dbReference type="SAM" id="MobiDB-lite"/>
    </source>
</evidence>
<feature type="region of interest" description="Disordered" evidence="1">
    <location>
        <begin position="245"/>
        <end position="281"/>
    </location>
</feature>
<keyword evidence="3" id="KW-1185">Reference proteome</keyword>
<feature type="compositionally biased region" description="Basic and acidic residues" evidence="1">
    <location>
        <begin position="204"/>
        <end position="216"/>
    </location>
</feature>
<comment type="caution">
    <text evidence="2">The sequence shown here is derived from an EMBL/GenBank/DDBJ whole genome shotgun (WGS) entry which is preliminary data.</text>
</comment>
<name>A0A7I8V4K4_9ANNE</name>
<feature type="region of interest" description="Disordered" evidence="1">
    <location>
        <begin position="204"/>
        <end position="231"/>
    </location>
</feature>
<feature type="compositionally biased region" description="Basic and acidic residues" evidence="1">
    <location>
        <begin position="245"/>
        <end position="259"/>
    </location>
</feature>
<accession>A0A7I8V4K4</accession>
<protein>
    <submittedName>
        <fullName evidence="2">DgyrCDS397</fullName>
    </submittedName>
</protein>
<sequence length="406" mass="46536">MTSLVDSHLERSSGNDLECWLKNASEPIPVQIESEEIPLINLDESFDPLRHQRVELVKKDVTHTKQIHIKRKSPLQSSPILDGRTRKSSLTSPTLDNEAPWRQSPKYPGSPFSAGTFTSFKPRKPSWDDLDLTNHSRRIENNSPQFKIDKKNNYVQNVGDILRQRDFSTQTFGQLQKVNYSNVQTQTSEFSLIKEYKPPILQNHHQERKDKRKDIPIEGMGNGARNSDQSKKHLMKLMLSQIRDLKSQMHEIEPNVQKESRRKKQSRSSRSISEPEEHMDVYTKRRLELLNRSAGPPPIWNQPPPLPHATRYRAPNWIAGNPNPMHHPAPVQLPPPRPYPSMPPQRLHQQNGLRPSAFTPINNRMQEPSPMLYMSQGSPPLLFIASPPRNLDDDCSSCSSCSCSGR</sequence>
<proteinExistence type="predicted"/>
<evidence type="ECO:0000313" key="3">
    <source>
        <dbReference type="Proteomes" id="UP000549394"/>
    </source>
</evidence>
<organism evidence="2 3">
    <name type="scientific">Dimorphilus gyrociliatus</name>
    <dbReference type="NCBI Taxonomy" id="2664684"/>
    <lineage>
        <taxon>Eukaryota</taxon>
        <taxon>Metazoa</taxon>
        <taxon>Spiralia</taxon>
        <taxon>Lophotrochozoa</taxon>
        <taxon>Annelida</taxon>
        <taxon>Polychaeta</taxon>
        <taxon>Polychaeta incertae sedis</taxon>
        <taxon>Dinophilidae</taxon>
        <taxon>Dimorphilus</taxon>
    </lineage>
</organism>